<dbReference type="OrthoDB" id="9797415at2"/>
<dbReference type="InterPro" id="IPR023214">
    <property type="entry name" value="HAD_sf"/>
</dbReference>
<dbReference type="NCBIfam" id="TIGR01509">
    <property type="entry name" value="HAD-SF-IA-v3"/>
    <property type="match status" value="1"/>
</dbReference>
<name>A0A1T4K3G9_9FUSO</name>
<reference evidence="1 2" key="1">
    <citation type="submission" date="2017-02" db="EMBL/GenBank/DDBJ databases">
        <authorList>
            <person name="Peterson S.W."/>
        </authorList>
    </citation>
    <scope>NUCLEOTIDE SEQUENCE [LARGE SCALE GENOMIC DNA]</scope>
    <source>
        <strain evidence="1 2">ATCC 700028</strain>
    </source>
</reference>
<dbReference type="PANTHER" id="PTHR43611:SF3">
    <property type="entry name" value="FLAVIN MONONUCLEOTIDE HYDROLASE 1, CHLOROPLATIC"/>
    <property type="match status" value="1"/>
</dbReference>
<dbReference type="RefSeq" id="WP_078692819.1">
    <property type="nucleotide sequence ID" value="NZ_FUWX01000004.1"/>
</dbReference>
<dbReference type="SFLD" id="SFLDG01129">
    <property type="entry name" value="C1.5:_HAD__Beta-PGM__Phosphata"/>
    <property type="match status" value="1"/>
</dbReference>
<dbReference type="InterPro" id="IPR023198">
    <property type="entry name" value="PGP-like_dom2"/>
</dbReference>
<dbReference type="STRING" id="180163.SAMN02745174_00278"/>
<dbReference type="GO" id="GO:0016787">
    <property type="term" value="F:hydrolase activity"/>
    <property type="evidence" value="ECO:0007669"/>
    <property type="project" value="UniProtKB-KW"/>
</dbReference>
<sequence length="198" mass="23398">MIKNVVFDIGNVLLTFNPRKHLENLGFPEELRERIYAEIFESDEWIQLDKGVITEKKATENFCKRAEDISKELKLTMKTWKDMLKPIEGTVSILRDLENKGYKIFFLSNFHRDAYEKMYLKYDFLRIGQGKVISYEINEVKPDEKIYKKLLKTYRLNPEETIFIDDSLANVETAEKLGMVGIWFLDSDGLEMSLEEYI</sequence>
<dbReference type="SUPFAM" id="SSF56784">
    <property type="entry name" value="HAD-like"/>
    <property type="match status" value="1"/>
</dbReference>
<evidence type="ECO:0000313" key="1">
    <source>
        <dbReference type="EMBL" id="SJZ36981.1"/>
    </source>
</evidence>
<accession>A0A1T4K3G9</accession>
<dbReference type="Proteomes" id="UP000191153">
    <property type="component" value="Unassembled WGS sequence"/>
</dbReference>
<dbReference type="Pfam" id="PF00702">
    <property type="entry name" value="Hydrolase"/>
    <property type="match status" value="1"/>
</dbReference>
<dbReference type="InterPro" id="IPR036412">
    <property type="entry name" value="HAD-like_sf"/>
</dbReference>
<organism evidence="1 2">
    <name type="scientific">Cetobacterium ceti</name>
    <dbReference type="NCBI Taxonomy" id="180163"/>
    <lineage>
        <taxon>Bacteria</taxon>
        <taxon>Fusobacteriati</taxon>
        <taxon>Fusobacteriota</taxon>
        <taxon>Fusobacteriia</taxon>
        <taxon>Fusobacteriales</taxon>
        <taxon>Fusobacteriaceae</taxon>
        <taxon>Cetobacterium</taxon>
    </lineage>
</organism>
<dbReference type="EMBL" id="FUWX01000004">
    <property type="protein sequence ID" value="SJZ36981.1"/>
    <property type="molecule type" value="Genomic_DNA"/>
</dbReference>
<evidence type="ECO:0000313" key="2">
    <source>
        <dbReference type="Proteomes" id="UP000191153"/>
    </source>
</evidence>
<keyword evidence="2" id="KW-1185">Reference proteome</keyword>
<keyword evidence="1" id="KW-0378">Hydrolase</keyword>
<dbReference type="InterPro" id="IPR006439">
    <property type="entry name" value="HAD-SF_hydro_IA"/>
</dbReference>
<gene>
    <name evidence="1" type="ORF">SAMN02745174_00278</name>
</gene>
<dbReference type="PANTHER" id="PTHR43611">
    <property type="entry name" value="ALPHA-D-GLUCOSE 1-PHOSPHATE PHOSPHATASE"/>
    <property type="match status" value="1"/>
</dbReference>
<dbReference type="Gene3D" id="3.40.50.1000">
    <property type="entry name" value="HAD superfamily/HAD-like"/>
    <property type="match status" value="1"/>
</dbReference>
<protein>
    <submittedName>
        <fullName evidence="1">Putative hydrolase of the HAD superfamily</fullName>
    </submittedName>
</protein>
<dbReference type="SFLD" id="SFLDS00003">
    <property type="entry name" value="Haloacid_Dehalogenase"/>
    <property type="match status" value="1"/>
</dbReference>
<proteinExistence type="predicted"/>
<dbReference type="AlphaFoldDB" id="A0A1T4K3G9"/>
<dbReference type="Gene3D" id="1.10.150.240">
    <property type="entry name" value="Putative phosphatase, domain 2"/>
    <property type="match status" value="1"/>
</dbReference>
<dbReference type="CDD" id="cd02603">
    <property type="entry name" value="HAD_sEH-N_like"/>
    <property type="match status" value="1"/>
</dbReference>